<accession>A0ABW2UEZ4</accession>
<dbReference type="SMART" id="SM00347">
    <property type="entry name" value="HTH_MARR"/>
    <property type="match status" value="1"/>
</dbReference>
<dbReference type="Proteomes" id="UP001596516">
    <property type="component" value="Unassembled WGS sequence"/>
</dbReference>
<dbReference type="SUPFAM" id="SSF46785">
    <property type="entry name" value="Winged helix' DNA-binding domain"/>
    <property type="match status" value="1"/>
</dbReference>
<feature type="domain" description="HTH marR-type" evidence="1">
    <location>
        <begin position="28"/>
        <end position="162"/>
    </location>
</feature>
<dbReference type="PANTHER" id="PTHR33164">
    <property type="entry name" value="TRANSCRIPTIONAL REGULATOR, MARR FAMILY"/>
    <property type="match status" value="1"/>
</dbReference>
<protein>
    <submittedName>
        <fullName evidence="2">MarR family winged helix-turn-helix transcriptional regulator</fullName>
    </submittedName>
</protein>
<dbReference type="Pfam" id="PF12802">
    <property type="entry name" value="MarR_2"/>
    <property type="match status" value="1"/>
</dbReference>
<evidence type="ECO:0000313" key="2">
    <source>
        <dbReference type="EMBL" id="MFC7703242.1"/>
    </source>
</evidence>
<dbReference type="InterPro" id="IPR000835">
    <property type="entry name" value="HTH_MarR-typ"/>
</dbReference>
<dbReference type="InterPro" id="IPR036390">
    <property type="entry name" value="WH_DNA-bd_sf"/>
</dbReference>
<keyword evidence="3" id="KW-1185">Reference proteome</keyword>
<dbReference type="InterPro" id="IPR039422">
    <property type="entry name" value="MarR/SlyA-like"/>
</dbReference>
<comment type="caution">
    <text evidence="2">The sequence shown here is derived from an EMBL/GenBank/DDBJ whole genome shotgun (WGS) entry which is preliminary data.</text>
</comment>
<dbReference type="EMBL" id="JBHTFQ010000002">
    <property type="protein sequence ID" value="MFC7703242.1"/>
    <property type="molecule type" value="Genomic_DNA"/>
</dbReference>
<dbReference type="InterPro" id="IPR036388">
    <property type="entry name" value="WH-like_DNA-bd_sf"/>
</dbReference>
<dbReference type="Gene3D" id="1.10.10.10">
    <property type="entry name" value="Winged helix-like DNA-binding domain superfamily/Winged helix DNA-binding domain"/>
    <property type="match status" value="1"/>
</dbReference>
<reference evidence="3" key="1">
    <citation type="journal article" date="2019" name="Int. J. Syst. Evol. Microbiol.">
        <title>The Global Catalogue of Microorganisms (GCM) 10K type strain sequencing project: providing services to taxonomists for standard genome sequencing and annotation.</title>
        <authorList>
            <consortium name="The Broad Institute Genomics Platform"/>
            <consortium name="The Broad Institute Genome Sequencing Center for Infectious Disease"/>
            <person name="Wu L."/>
            <person name="Ma J."/>
        </authorList>
    </citation>
    <scope>NUCLEOTIDE SEQUENCE [LARGE SCALE GENOMIC DNA]</scope>
    <source>
        <strain evidence="3">CGMCC 1.12750</strain>
    </source>
</reference>
<dbReference type="RefSeq" id="WP_377399179.1">
    <property type="nucleotide sequence ID" value="NZ_JBHTFQ010000002.1"/>
</dbReference>
<evidence type="ECO:0000313" key="3">
    <source>
        <dbReference type="Proteomes" id="UP001596516"/>
    </source>
</evidence>
<dbReference type="PANTHER" id="PTHR33164:SF43">
    <property type="entry name" value="HTH-TYPE TRANSCRIPTIONAL REPRESSOR YETL"/>
    <property type="match status" value="1"/>
</dbReference>
<proteinExistence type="predicted"/>
<gene>
    <name evidence="2" type="ORF">ACFQXB_03410</name>
</gene>
<dbReference type="PROSITE" id="PS50995">
    <property type="entry name" value="HTH_MARR_2"/>
    <property type="match status" value="1"/>
</dbReference>
<sequence length="173" mass="18949">MAARNTQKDTIMSEPAPEETVVKTADDAKELIKLADRVSRAFETTLQADESRLAVTHWAFLDLVATTEPIRPFSVAKKLGISRQNANNAIKKLSAQGLVTVIKDDEAARASYVSITEEGTATLERIAASLQTIAEGLNQELPKYRTSRTSKTLRALTKVLKPKKAPETETVPE</sequence>
<evidence type="ECO:0000259" key="1">
    <source>
        <dbReference type="PROSITE" id="PS50995"/>
    </source>
</evidence>
<organism evidence="2 3">
    <name type="scientific">Plastorhodobacter daqingensis</name>
    <dbReference type="NCBI Taxonomy" id="1387281"/>
    <lineage>
        <taxon>Bacteria</taxon>
        <taxon>Pseudomonadati</taxon>
        <taxon>Pseudomonadota</taxon>
        <taxon>Alphaproteobacteria</taxon>
        <taxon>Rhodobacterales</taxon>
        <taxon>Paracoccaceae</taxon>
        <taxon>Plastorhodobacter</taxon>
    </lineage>
</organism>
<name>A0ABW2UEZ4_9RHOB</name>